<dbReference type="AlphaFoldDB" id="A0A1S1K4Y3"/>
<dbReference type="EMBL" id="MLHV01000015">
    <property type="protein sequence ID" value="OHT97234.1"/>
    <property type="molecule type" value="Genomic_DNA"/>
</dbReference>
<feature type="transmembrane region" description="Helical" evidence="2">
    <location>
        <begin position="124"/>
        <end position="141"/>
    </location>
</feature>
<evidence type="ECO:0000313" key="4">
    <source>
        <dbReference type="Proteomes" id="UP000179636"/>
    </source>
</evidence>
<organism evidence="3 4">
    <name type="scientific">Mycobacterium syngnathidarum</name>
    <dbReference type="NCBI Taxonomy" id="1908205"/>
    <lineage>
        <taxon>Bacteria</taxon>
        <taxon>Bacillati</taxon>
        <taxon>Actinomycetota</taxon>
        <taxon>Actinomycetes</taxon>
        <taxon>Mycobacteriales</taxon>
        <taxon>Mycobacteriaceae</taxon>
        <taxon>Mycobacterium</taxon>
    </lineage>
</organism>
<evidence type="ECO:0000256" key="1">
    <source>
        <dbReference type="SAM" id="MobiDB-lite"/>
    </source>
</evidence>
<accession>A0A1S1K4Y3</accession>
<feature type="compositionally biased region" description="Low complexity" evidence="1">
    <location>
        <begin position="31"/>
        <end position="43"/>
    </location>
</feature>
<keyword evidence="4" id="KW-1185">Reference proteome</keyword>
<evidence type="ECO:0000313" key="3">
    <source>
        <dbReference type="EMBL" id="OHT97234.1"/>
    </source>
</evidence>
<keyword evidence="2" id="KW-0812">Transmembrane</keyword>
<name>A0A1S1K4Y3_9MYCO</name>
<keyword evidence="2" id="KW-0472">Membrane</keyword>
<dbReference type="STRING" id="1908205.BKG60_30275"/>
<keyword evidence="2" id="KW-1133">Transmembrane helix</keyword>
<reference evidence="3 4" key="1">
    <citation type="submission" date="2016-10" db="EMBL/GenBank/DDBJ databases">
        <title>Evaluation of Human, Animal and Environmental Mycobacterium chelonae Isolates by Core Genome Phylogenomic Analysis, Targeted Gene Comparison, and Anti-microbial Susceptibility Patterns: A Tale of Mistaken Identities.</title>
        <authorList>
            <person name="Fogelson S.B."/>
            <person name="Camus A.C."/>
            <person name="Lorenz W."/>
            <person name="Vasireddy R."/>
            <person name="Vasireddy S."/>
            <person name="Smith T."/>
            <person name="Brown-Elliott B.A."/>
            <person name="Wallace R.J.Jr."/>
            <person name="Hasan N.A."/>
            <person name="Reischl U."/>
            <person name="Sanchez S."/>
        </authorList>
    </citation>
    <scope>NUCLEOTIDE SEQUENCE [LARGE SCALE GENOMIC DNA]</scope>
    <source>
        <strain evidence="3 4">24999</strain>
    </source>
</reference>
<feature type="transmembrane region" description="Helical" evidence="2">
    <location>
        <begin position="91"/>
        <end position="115"/>
    </location>
</feature>
<sequence>MNHPYGPYGQGIPQQAGYPQPAGWSQQPGWPQQSGYPPSGYPGYPQPKLPGGPSGATGILAGILALLGGLAGLCFSPLSVVTMVSDHAFDIVGAVVVLFGAGFGLALFIGAILLFRRNMNGRRLVIGGCGLAILTGLAVLAEQLTKYDFDGGAVLTIAVPLFVFPILTLVLTMLPPTARWIRAKPSPVAVQYQPPYPAY</sequence>
<protein>
    <submittedName>
        <fullName evidence="3">Uncharacterized protein</fullName>
    </submittedName>
</protein>
<dbReference type="RefSeq" id="WP_070945604.1">
    <property type="nucleotide sequence ID" value="NZ_MLHV01000015.1"/>
</dbReference>
<comment type="caution">
    <text evidence="3">The sequence shown here is derived from an EMBL/GenBank/DDBJ whole genome shotgun (WGS) entry which is preliminary data.</text>
</comment>
<gene>
    <name evidence="3" type="ORF">BKG61_16980</name>
</gene>
<proteinExistence type="predicted"/>
<dbReference type="Proteomes" id="UP000179636">
    <property type="component" value="Unassembled WGS sequence"/>
</dbReference>
<feature type="transmembrane region" description="Helical" evidence="2">
    <location>
        <begin position="58"/>
        <end position="79"/>
    </location>
</feature>
<feature type="transmembrane region" description="Helical" evidence="2">
    <location>
        <begin position="153"/>
        <end position="174"/>
    </location>
</feature>
<evidence type="ECO:0000256" key="2">
    <source>
        <dbReference type="SAM" id="Phobius"/>
    </source>
</evidence>
<feature type="region of interest" description="Disordered" evidence="1">
    <location>
        <begin position="17"/>
        <end position="47"/>
    </location>
</feature>